<organism evidence="1 2">
    <name type="scientific">Exidia glandulosa HHB12029</name>
    <dbReference type="NCBI Taxonomy" id="1314781"/>
    <lineage>
        <taxon>Eukaryota</taxon>
        <taxon>Fungi</taxon>
        <taxon>Dikarya</taxon>
        <taxon>Basidiomycota</taxon>
        <taxon>Agaricomycotina</taxon>
        <taxon>Agaricomycetes</taxon>
        <taxon>Auriculariales</taxon>
        <taxon>Exidiaceae</taxon>
        <taxon>Exidia</taxon>
    </lineage>
</organism>
<evidence type="ECO:0000313" key="2">
    <source>
        <dbReference type="Proteomes" id="UP000077266"/>
    </source>
</evidence>
<reference evidence="1 2" key="1">
    <citation type="journal article" date="2016" name="Mol. Biol. Evol.">
        <title>Comparative Genomics of Early-Diverging Mushroom-Forming Fungi Provides Insights into the Origins of Lignocellulose Decay Capabilities.</title>
        <authorList>
            <person name="Nagy L.G."/>
            <person name="Riley R."/>
            <person name="Tritt A."/>
            <person name="Adam C."/>
            <person name="Daum C."/>
            <person name="Floudas D."/>
            <person name="Sun H."/>
            <person name="Yadav J.S."/>
            <person name="Pangilinan J."/>
            <person name="Larsson K.H."/>
            <person name="Matsuura K."/>
            <person name="Barry K."/>
            <person name="Labutti K."/>
            <person name="Kuo R."/>
            <person name="Ohm R.A."/>
            <person name="Bhattacharya S.S."/>
            <person name="Shirouzu T."/>
            <person name="Yoshinaga Y."/>
            <person name="Martin F.M."/>
            <person name="Grigoriev I.V."/>
            <person name="Hibbett D.S."/>
        </authorList>
    </citation>
    <scope>NUCLEOTIDE SEQUENCE [LARGE SCALE GENOMIC DNA]</scope>
    <source>
        <strain evidence="1 2">HHB12029</strain>
    </source>
</reference>
<evidence type="ECO:0000313" key="1">
    <source>
        <dbReference type="EMBL" id="KZV93845.1"/>
    </source>
</evidence>
<protein>
    <recommendedName>
        <fullName evidence="3">SnoaL-like domain-containing protein</fullName>
    </recommendedName>
</protein>
<dbReference type="InParanoid" id="A0A165IT82"/>
<dbReference type="EMBL" id="KV425983">
    <property type="protein sequence ID" value="KZV93845.1"/>
    <property type="molecule type" value="Genomic_DNA"/>
</dbReference>
<dbReference type="AlphaFoldDB" id="A0A165IT82"/>
<dbReference type="OrthoDB" id="2896390at2759"/>
<keyword evidence="2" id="KW-1185">Reference proteome</keyword>
<sequence length="160" mass="17518">MSADSTSDEKAAALALCKSVLDSLSVGGPEGRAQMLAGLAFVGTACHGRRLVGKSFEHEAFPNGFVDRIPWSLPPGTLVEGLDGEPTVLVDHDLAMVWTPYWVRVKGELSHVGTNCFTLIKEYWDEDGRPDKEKGKLQWKICGMTDTGRTPTEEDKRRLG</sequence>
<gene>
    <name evidence="1" type="ORF">EXIGLDRAFT_691252</name>
</gene>
<name>A0A165IT82_EXIGL</name>
<accession>A0A165IT82</accession>
<proteinExistence type="predicted"/>
<evidence type="ECO:0008006" key="3">
    <source>
        <dbReference type="Google" id="ProtNLM"/>
    </source>
</evidence>
<dbReference type="Proteomes" id="UP000077266">
    <property type="component" value="Unassembled WGS sequence"/>
</dbReference>